<evidence type="ECO:0000256" key="2">
    <source>
        <dbReference type="ARBA" id="ARBA00005005"/>
    </source>
</evidence>
<evidence type="ECO:0000259" key="7">
    <source>
        <dbReference type="Pfam" id="PF00501"/>
    </source>
</evidence>
<name>A0A1R1IBE0_9RHOO</name>
<evidence type="ECO:0000259" key="8">
    <source>
        <dbReference type="Pfam" id="PF13193"/>
    </source>
</evidence>
<dbReference type="InterPro" id="IPR050237">
    <property type="entry name" value="ATP-dep_AMP-bd_enzyme"/>
</dbReference>
<dbReference type="STRING" id="418702.BJN45_00155"/>
<sequence length="445" mass="47800">MNRRPLLSRRQLDDVFAWRADGPVSVRRFLAEADALAGQLPPGDWLLNVCNDRYRFAVGFVAGLLAGKTSLQPASQSAETLARIEADHPGCCCLCDGEFAAGGLPRIDFPDLSAVDPAKISKIPDIDADRVVAILFTSGSTGLPQPHRKTWGKLVDNGLAEASRLGVDRQPLHIVGTVPAQHSYGFESTFLLALHGGCPFWSGKPFYPQDIAAALAALPPPRLLVTTPFHLSALLAADIPLPEIALLLSATAPLSNELAAQAEARCQAPLLEIYGSTESGQLASRRTLDGASWQLLAGVELAQEGEYTIAHGGHVEGRVPLGDVIECRDDGRFVLIGRHADLINIAGKRTSLAWLNHQIAGIPGVVDAAFFLPDEDPAGGITRLAAFVVAPTLNRQPLLQALRQRIDPVFLPRPLVFLDALPRNTTGKLPRQTLQALFAERQRDG</sequence>
<dbReference type="InterPro" id="IPR042099">
    <property type="entry name" value="ANL_N_sf"/>
</dbReference>
<evidence type="ECO:0000313" key="10">
    <source>
        <dbReference type="Proteomes" id="UP000187526"/>
    </source>
</evidence>
<dbReference type="GO" id="GO:0004467">
    <property type="term" value="F:long-chain fatty acid-CoA ligase activity"/>
    <property type="evidence" value="ECO:0007669"/>
    <property type="project" value="UniProtKB-EC"/>
</dbReference>
<protein>
    <recommendedName>
        <fullName evidence="5">Long-chain-fatty-acid--CoA ligase</fullName>
        <ecNumber evidence="4">6.2.1.3</ecNumber>
    </recommendedName>
    <alternativeName>
        <fullName evidence="6">Long-chain acyl-CoA synthetase</fullName>
    </alternativeName>
</protein>
<organism evidence="9 10">
    <name type="scientific">Azonexus hydrophilus</name>
    <dbReference type="NCBI Taxonomy" id="418702"/>
    <lineage>
        <taxon>Bacteria</taxon>
        <taxon>Pseudomonadati</taxon>
        <taxon>Pseudomonadota</taxon>
        <taxon>Betaproteobacteria</taxon>
        <taxon>Rhodocyclales</taxon>
        <taxon>Azonexaceae</taxon>
        <taxon>Azonexus</taxon>
    </lineage>
</organism>
<evidence type="ECO:0000256" key="1">
    <source>
        <dbReference type="ARBA" id="ARBA00004170"/>
    </source>
</evidence>
<dbReference type="EC" id="6.2.1.3" evidence="4"/>
<comment type="pathway">
    <text evidence="2">Lipid metabolism; fatty acid beta-oxidation.</text>
</comment>
<reference evidence="9 10" key="1">
    <citation type="submission" date="2016-10" db="EMBL/GenBank/DDBJ databases">
        <title>Alkaliphiles isolated from bioreactors.</title>
        <authorList>
            <person name="Salah Z."/>
            <person name="Rout S.P."/>
            <person name="Humphreys P.N."/>
        </authorList>
    </citation>
    <scope>NUCLEOTIDE SEQUENCE [LARGE SCALE GENOMIC DNA]</scope>
    <source>
        <strain evidence="9 10">ZS02</strain>
    </source>
</reference>
<proteinExistence type="predicted"/>
<dbReference type="SUPFAM" id="SSF56801">
    <property type="entry name" value="Acetyl-CoA synthetase-like"/>
    <property type="match status" value="1"/>
</dbReference>
<keyword evidence="10" id="KW-1185">Reference proteome</keyword>
<dbReference type="InterPro" id="IPR025110">
    <property type="entry name" value="AMP-bd_C"/>
</dbReference>
<evidence type="ECO:0000256" key="6">
    <source>
        <dbReference type="ARBA" id="ARBA00042773"/>
    </source>
</evidence>
<gene>
    <name evidence="9" type="ORF">BJN45_00155</name>
</gene>
<comment type="caution">
    <text evidence="9">The sequence shown here is derived from an EMBL/GenBank/DDBJ whole genome shotgun (WGS) entry which is preliminary data.</text>
</comment>
<accession>A0A1R1IBE0</accession>
<dbReference type="Pfam" id="PF13193">
    <property type="entry name" value="AMP-binding_C"/>
    <property type="match status" value="1"/>
</dbReference>
<dbReference type="Gene3D" id="3.40.50.12780">
    <property type="entry name" value="N-terminal domain of ligase-like"/>
    <property type="match status" value="1"/>
</dbReference>
<dbReference type="Gene3D" id="3.30.300.30">
    <property type="match status" value="1"/>
</dbReference>
<evidence type="ECO:0000256" key="4">
    <source>
        <dbReference type="ARBA" id="ARBA00026121"/>
    </source>
</evidence>
<dbReference type="Proteomes" id="UP000187526">
    <property type="component" value="Unassembled WGS sequence"/>
</dbReference>
<comment type="subcellular location">
    <subcellularLocation>
        <location evidence="1">Membrane</location>
        <topology evidence="1">Peripheral membrane protein</topology>
    </subcellularLocation>
</comment>
<evidence type="ECO:0000313" key="9">
    <source>
        <dbReference type="EMBL" id="OMG56093.1"/>
    </source>
</evidence>
<dbReference type="Pfam" id="PF00501">
    <property type="entry name" value="AMP-binding"/>
    <property type="match status" value="1"/>
</dbReference>
<evidence type="ECO:0000256" key="5">
    <source>
        <dbReference type="ARBA" id="ARBA00039545"/>
    </source>
</evidence>
<dbReference type="PANTHER" id="PTHR43767">
    <property type="entry name" value="LONG-CHAIN-FATTY-ACID--COA LIGASE"/>
    <property type="match status" value="1"/>
</dbReference>
<dbReference type="EMBL" id="MTHD01000001">
    <property type="protein sequence ID" value="OMG56093.1"/>
    <property type="molecule type" value="Genomic_DNA"/>
</dbReference>
<dbReference type="RefSeq" id="WP_076090908.1">
    <property type="nucleotide sequence ID" value="NZ_MTHD01000001.1"/>
</dbReference>
<keyword evidence="3" id="KW-0436">Ligase</keyword>
<dbReference type="InterPro" id="IPR000873">
    <property type="entry name" value="AMP-dep_synth/lig_dom"/>
</dbReference>
<feature type="domain" description="AMP-dependent synthetase/ligase" evidence="7">
    <location>
        <begin position="119"/>
        <end position="284"/>
    </location>
</feature>
<dbReference type="AlphaFoldDB" id="A0A1R1IBE0"/>
<dbReference type="GO" id="GO:0016020">
    <property type="term" value="C:membrane"/>
    <property type="evidence" value="ECO:0007669"/>
    <property type="project" value="UniProtKB-SubCell"/>
</dbReference>
<dbReference type="InterPro" id="IPR045851">
    <property type="entry name" value="AMP-bd_C_sf"/>
</dbReference>
<evidence type="ECO:0000256" key="3">
    <source>
        <dbReference type="ARBA" id="ARBA00022598"/>
    </source>
</evidence>
<dbReference type="PANTHER" id="PTHR43767:SF8">
    <property type="entry name" value="LONG-CHAIN-FATTY-ACID--COA LIGASE"/>
    <property type="match status" value="1"/>
</dbReference>
<feature type="domain" description="AMP-binding enzyme C-terminal" evidence="8">
    <location>
        <begin position="359"/>
        <end position="428"/>
    </location>
</feature>